<evidence type="ECO:0000256" key="8">
    <source>
        <dbReference type="ARBA" id="ARBA00023136"/>
    </source>
</evidence>
<comment type="similarity">
    <text evidence="2">Belongs to the mitochondrial carrier (TC 2.A.29) family.</text>
</comment>
<dbReference type="AlphaFoldDB" id="A0A6C0EXC9"/>
<reference evidence="9" key="1">
    <citation type="journal article" date="2020" name="Nature">
        <title>Giant virus diversity and host interactions through global metagenomics.</title>
        <authorList>
            <person name="Schulz F."/>
            <person name="Roux S."/>
            <person name="Paez-Espino D."/>
            <person name="Jungbluth S."/>
            <person name="Walsh D.A."/>
            <person name="Denef V.J."/>
            <person name="McMahon K.D."/>
            <person name="Konstantinidis K.T."/>
            <person name="Eloe-Fadrosh E.A."/>
            <person name="Kyrpides N.C."/>
            <person name="Woyke T."/>
        </authorList>
    </citation>
    <scope>NUCLEOTIDE SEQUENCE</scope>
    <source>
        <strain evidence="9">GVMAG-M-3300009161-52</strain>
    </source>
</reference>
<dbReference type="InterPro" id="IPR023395">
    <property type="entry name" value="MCP_dom_sf"/>
</dbReference>
<keyword evidence="6" id="KW-1133">Transmembrane helix</keyword>
<dbReference type="GO" id="GO:0031966">
    <property type="term" value="C:mitochondrial membrane"/>
    <property type="evidence" value="ECO:0007669"/>
    <property type="project" value="UniProtKB-SubCell"/>
</dbReference>
<keyword evidence="7" id="KW-0496">Mitochondrion</keyword>
<keyword evidence="4" id="KW-0812">Transmembrane</keyword>
<dbReference type="PANTHER" id="PTHR45624:SF10">
    <property type="entry name" value="SLC (SOLUTE CARRIER) HOMOLOG"/>
    <property type="match status" value="1"/>
</dbReference>
<name>A0A6C0EXC9_9ZZZZ</name>
<evidence type="ECO:0008006" key="10">
    <source>
        <dbReference type="Google" id="ProtNLM"/>
    </source>
</evidence>
<evidence type="ECO:0000256" key="1">
    <source>
        <dbReference type="ARBA" id="ARBA00004225"/>
    </source>
</evidence>
<protein>
    <recommendedName>
        <fullName evidence="10">Mitochondrial carrier protein</fullName>
    </recommendedName>
</protein>
<proteinExistence type="inferred from homology"/>
<evidence type="ECO:0000256" key="2">
    <source>
        <dbReference type="ARBA" id="ARBA00006375"/>
    </source>
</evidence>
<dbReference type="EMBL" id="MN738978">
    <property type="protein sequence ID" value="QHT33757.1"/>
    <property type="molecule type" value="Genomic_DNA"/>
</dbReference>
<accession>A0A6C0EXC9</accession>
<dbReference type="InterPro" id="IPR050567">
    <property type="entry name" value="Mitochondrial_Carrier"/>
</dbReference>
<keyword evidence="8" id="KW-0472">Membrane</keyword>
<keyword evidence="5" id="KW-0677">Repeat</keyword>
<evidence type="ECO:0000256" key="6">
    <source>
        <dbReference type="ARBA" id="ARBA00022989"/>
    </source>
</evidence>
<dbReference type="Gene3D" id="1.50.40.10">
    <property type="entry name" value="Mitochondrial carrier domain"/>
    <property type="match status" value="2"/>
</dbReference>
<keyword evidence="3" id="KW-0813">Transport</keyword>
<dbReference type="PANTHER" id="PTHR45624">
    <property type="entry name" value="MITOCHONDRIAL BASIC AMINO ACIDS TRANSPORTER-RELATED"/>
    <property type="match status" value="1"/>
</dbReference>
<evidence type="ECO:0000256" key="3">
    <source>
        <dbReference type="ARBA" id="ARBA00022448"/>
    </source>
</evidence>
<dbReference type="InterPro" id="IPR018108">
    <property type="entry name" value="MCP_transmembrane"/>
</dbReference>
<dbReference type="PROSITE" id="PS50920">
    <property type="entry name" value="SOLCAR"/>
    <property type="match status" value="2"/>
</dbReference>
<comment type="subcellular location">
    <subcellularLocation>
        <location evidence="1">Mitochondrion membrane</location>
        <topology evidence="1">Multi-pass membrane protein</topology>
    </subcellularLocation>
</comment>
<organism evidence="9">
    <name type="scientific">viral metagenome</name>
    <dbReference type="NCBI Taxonomy" id="1070528"/>
    <lineage>
        <taxon>unclassified sequences</taxon>
        <taxon>metagenomes</taxon>
        <taxon>organismal metagenomes</taxon>
    </lineage>
</organism>
<evidence type="ECO:0000256" key="5">
    <source>
        <dbReference type="ARBA" id="ARBA00022737"/>
    </source>
</evidence>
<evidence type="ECO:0000256" key="7">
    <source>
        <dbReference type="ARBA" id="ARBA00023128"/>
    </source>
</evidence>
<evidence type="ECO:0000313" key="9">
    <source>
        <dbReference type="EMBL" id="QHT33757.1"/>
    </source>
</evidence>
<evidence type="ECO:0000256" key="4">
    <source>
        <dbReference type="ARBA" id="ARBA00022692"/>
    </source>
</evidence>
<dbReference type="SUPFAM" id="SSF103506">
    <property type="entry name" value="Mitochondrial carrier"/>
    <property type="match status" value="1"/>
</dbReference>
<sequence>MTSLLSLLLSQLSPSQFTPPQYIYGGLGGMFGILLSHPLDTIKTHIQTGKSLSAFKPSITNLYRGITVPLIGVGIEKAIVFGTYNYALEKTNCIPLSGAIAGLSASLIVSPYERLKILKQSSQSFKISPLYILNPQFMFKGLGVTFTREVPGFAIYFSVYEHLKYTTYTQHNKEITGLSSFIYGGVSGLTAWIFIYPQDKIKTIIQSNTHSNTHSNTQSNIHNTKNVNSIVNIVKNMYSTYGITYFYKGFSWAAGRAMLLHSGTFYMVGLLNKE</sequence>
<dbReference type="Pfam" id="PF00153">
    <property type="entry name" value="Mito_carr"/>
    <property type="match status" value="2"/>
</dbReference>
<dbReference type="GO" id="GO:0022857">
    <property type="term" value="F:transmembrane transporter activity"/>
    <property type="evidence" value="ECO:0007669"/>
    <property type="project" value="TreeGrafter"/>
</dbReference>